<keyword evidence="1" id="KW-0472">Membrane</keyword>
<reference evidence="3 4" key="2">
    <citation type="submission" date="2018-11" db="EMBL/GenBank/DDBJ databases">
        <authorList>
            <consortium name="Pathogen Informatics"/>
        </authorList>
    </citation>
    <scope>NUCLEOTIDE SEQUENCE [LARGE SCALE GENOMIC DNA]</scope>
</reference>
<dbReference type="PANTHER" id="PTHR22718:SF11">
    <property type="entry name" value="7TM GPCR SERPENTINE RECEPTOR CLASS X (SRX) DOMAIN-CONTAINING PROTEIN"/>
    <property type="match status" value="1"/>
</dbReference>
<dbReference type="STRING" id="27835.A0A0N4Y784"/>
<feature type="domain" description="7TM GPCR serpentine receptor class x (Srx)" evidence="2">
    <location>
        <begin position="15"/>
        <end position="250"/>
    </location>
</feature>
<dbReference type="Proteomes" id="UP000271162">
    <property type="component" value="Unassembled WGS sequence"/>
</dbReference>
<evidence type="ECO:0000313" key="3">
    <source>
        <dbReference type="EMBL" id="VDL75595.1"/>
    </source>
</evidence>
<dbReference type="CDD" id="cd00637">
    <property type="entry name" value="7tm_classA_rhodopsin-like"/>
    <property type="match status" value="1"/>
</dbReference>
<organism evidence="5">
    <name type="scientific">Nippostrongylus brasiliensis</name>
    <name type="common">Rat hookworm</name>
    <dbReference type="NCBI Taxonomy" id="27835"/>
    <lineage>
        <taxon>Eukaryota</taxon>
        <taxon>Metazoa</taxon>
        <taxon>Ecdysozoa</taxon>
        <taxon>Nematoda</taxon>
        <taxon>Chromadorea</taxon>
        <taxon>Rhabditida</taxon>
        <taxon>Rhabditina</taxon>
        <taxon>Rhabditomorpha</taxon>
        <taxon>Strongyloidea</taxon>
        <taxon>Heligmosomidae</taxon>
        <taxon>Nippostrongylus</taxon>
    </lineage>
</organism>
<name>A0A0N4Y784_NIPBR</name>
<proteinExistence type="predicted"/>
<feature type="transmembrane region" description="Helical" evidence="1">
    <location>
        <begin position="227"/>
        <end position="249"/>
    </location>
</feature>
<feature type="transmembrane region" description="Helical" evidence="1">
    <location>
        <begin position="200"/>
        <end position="221"/>
    </location>
</feature>
<keyword evidence="1" id="KW-0812">Transmembrane</keyword>
<feature type="transmembrane region" description="Helical" evidence="1">
    <location>
        <begin position="103"/>
        <end position="123"/>
    </location>
</feature>
<dbReference type="OMA" id="EMNGSSI"/>
<dbReference type="PANTHER" id="PTHR22718">
    <property type="entry name" value="SERPENTINE RECEPTOR, CLASS X"/>
    <property type="match status" value="1"/>
</dbReference>
<reference evidence="5" key="1">
    <citation type="submission" date="2017-02" db="UniProtKB">
        <authorList>
            <consortium name="WormBaseParasite"/>
        </authorList>
    </citation>
    <scope>IDENTIFICATION</scope>
</reference>
<dbReference type="InterPro" id="IPR019430">
    <property type="entry name" value="7TM_GPCR_serpentine_rcpt_Srx"/>
</dbReference>
<feature type="transmembrane region" description="Helical" evidence="1">
    <location>
        <begin position="20"/>
        <end position="41"/>
    </location>
</feature>
<evidence type="ECO:0000313" key="5">
    <source>
        <dbReference type="WBParaSite" id="NBR_0001200501-mRNA-1"/>
    </source>
</evidence>
<protein>
    <submittedName>
        <fullName evidence="5">7TM_GPCR_Srx domain-containing protein</fullName>
    </submittedName>
</protein>
<keyword evidence="4" id="KW-1185">Reference proteome</keyword>
<feature type="transmembrane region" description="Helical" evidence="1">
    <location>
        <begin position="162"/>
        <end position="180"/>
    </location>
</feature>
<accession>A0A0N4Y784</accession>
<dbReference type="EMBL" id="UYSL01020652">
    <property type="protein sequence ID" value="VDL75595.1"/>
    <property type="molecule type" value="Genomic_DNA"/>
</dbReference>
<gene>
    <name evidence="3" type="ORF">NBR_LOCUS12006</name>
</gene>
<dbReference type="AlphaFoldDB" id="A0A0N4Y784"/>
<dbReference type="Pfam" id="PF10328">
    <property type="entry name" value="7TM_GPCR_Srx"/>
    <property type="match status" value="1"/>
</dbReference>
<dbReference type="WBParaSite" id="NBR_0001200501-mRNA-1">
    <property type="protein sequence ID" value="NBR_0001200501-mRNA-1"/>
    <property type="gene ID" value="NBR_0001200501"/>
</dbReference>
<dbReference type="SUPFAM" id="SSF81321">
    <property type="entry name" value="Family A G protein-coupled receptor-like"/>
    <property type="match status" value="1"/>
</dbReference>
<evidence type="ECO:0000256" key="1">
    <source>
        <dbReference type="SAM" id="Phobius"/>
    </source>
</evidence>
<evidence type="ECO:0000259" key="2">
    <source>
        <dbReference type="Pfam" id="PF10328"/>
    </source>
</evidence>
<dbReference type="Gene3D" id="1.20.1070.10">
    <property type="entry name" value="Rhodopsin 7-helix transmembrane proteins"/>
    <property type="match status" value="1"/>
</dbReference>
<sequence length="290" mass="32564">MANAVRIVIGRLYANKDNPVYVLSGFNIVCDICQLTLHVLYVGPSIIVGDWFFGSQEAVEVTVAATIFLGIWYLGSLVQILFATNRFVVIFFPNRIFFTRQRLIGMIIVCCLGAAAMVTYSQLLSPCCRITPDYRYFGYSYLIFPNQTSNPSMNYIDVPLDSITSAYCLGSYVALFAYIIRMGTLNNRAGKREVRCCVQFLLMFCTYTVTWVTFFVYPAIGITQPEAFVVTTVMFMLNCGINSTIYLAMNREIRSAANKLIGRNLFGGQQSNAEKSTKKVEPSTNITSRK</sequence>
<feature type="transmembrane region" description="Helical" evidence="1">
    <location>
        <begin position="61"/>
        <end position="82"/>
    </location>
</feature>
<keyword evidence="1" id="KW-1133">Transmembrane helix</keyword>
<evidence type="ECO:0000313" key="4">
    <source>
        <dbReference type="Proteomes" id="UP000271162"/>
    </source>
</evidence>